<evidence type="ECO:0000313" key="3">
    <source>
        <dbReference type="Proteomes" id="UP000002497"/>
    </source>
</evidence>
<organism evidence="3">
    <name type="scientific">Coccidioides posadasii (strain RMSCC 757 / Silveira)</name>
    <name type="common">Valley fever fungus</name>
    <dbReference type="NCBI Taxonomy" id="443226"/>
    <lineage>
        <taxon>Eukaryota</taxon>
        <taxon>Fungi</taxon>
        <taxon>Dikarya</taxon>
        <taxon>Ascomycota</taxon>
        <taxon>Pezizomycotina</taxon>
        <taxon>Eurotiomycetes</taxon>
        <taxon>Eurotiomycetidae</taxon>
        <taxon>Onygenales</taxon>
        <taxon>Onygenaceae</taxon>
        <taxon>Coccidioides</taxon>
    </lineage>
</organism>
<accession>E9CYH9</accession>
<keyword evidence="1" id="KW-0812">Transmembrane</keyword>
<evidence type="ECO:0000256" key="1">
    <source>
        <dbReference type="SAM" id="Phobius"/>
    </source>
</evidence>
<protein>
    <submittedName>
        <fullName evidence="2">Predicted protein</fullName>
    </submittedName>
</protein>
<reference evidence="3" key="1">
    <citation type="journal article" date="2010" name="Genome Res.">
        <title>Population genomic sequencing of Coccidioides fungi reveals recent hybridization and transposon control.</title>
        <authorList>
            <person name="Neafsey D.E."/>
            <person name="Barker B.M."/>
            <person name="Sharpton T.J."/>
            <person name="Stajich J.E."/>
            <person name="Park D.J."/>
            <person name="Whiston E."/>
            <person name="Hung C.-Y."/>
            <person name="McMahan C."/>
            <person name="White J."/>
            <person name="Sykes S."/>
            <person name="Heiman D."/>
            <person name="Young S."/>
            <person name="Zeng Q."/>
            <person name="Abouelleil A."/>
            <person name="Aftuck L."/>
            <person name="Bessette D."/>
            <person name="Brown A."/>
            <person name="FitzGerald M."/>
            <person name="Lui A."/>
            <person name="Macdonald J.P."/>
            <person name="Priest M."/>
            <person name="Orbach M.J."/>
            <person name="Galgiani J.N."/>
            <person name="Kirkland T.N."/>
            <person name="Cole G.T."/>
            <person name="Birren B.W."/>
            <person name="Henn M.R."/>
            <person name="Taylor J.W."/>
            <person name="Rounsley S.D."/>
        </authorList>
    </citation>
    <scope>NUCLEOTIDE SEQUENCE [LARGE SCALE GENOMIC DNA]</scope>
    <source>
        <strain evidence="3">RMSCC 757 / Silveira</strain>
    </source>
</reference>
<name>E9CYH9_COCPS</name>
<dbReference type="Proteomes" id="UP000002497">
    <property type="component" value="Unassembled WGS sequence"/>
</dbReference>
<evidence type="ECO:0000313" key="2">
    <source>
        <dbReference type="EMBL" id="EFW21006.1"/>
    </source>
</evidence>
<keyword evidence="1" id="KW-1133">Transmembrane helix</keyword>
<dbReference type="AlphaFoldDB" id="E9CYH9"/>
<dbReference type="EMBL" id="GL636488">
    <property type="protein sequence ID" value="EFW21006.1"/>
    <property type="molecule type" value="Genomic_DNA"/>
</dbReference>
<gene>
    <name evidence="2" type="ORF">CPSG_02849</name>
</gene>
<proteinExistence type="predicted"/>
<reference evidence="3" key="2">
    <citation type="submission" date="2010-03" db="EMBL/GenBank/DDBJ databases">
        <title>The genome sequence of Coccidioides posadasii strain Silveira.</title>
        <authorList>
            <consortium name="The Broad Institute Genome Sequencing Center for Infectious Disease"/>
            <person name="Neafsey D."/>
            <person name="Orbach M."/>
            <person name="Henn M.R."/>
            <person name="Cole G.T."/>
            <person name="Galgiani J."/>
            <person name="Gardner M.J."/>
            <person name="Kirkland T.N."/>
            <person name="Taylor J.W."/>
            <person name="Young S.K."/>
            <person name="Zeng Q."/>
            <person name="Koehrsen M."/>
            <person name="Alvarado L."/>
            <person name="Berlin A."/>
            <person name="Borenstein D."/>
            <person name="Chapman S.B."/>
            <person name="Chen Z."/>
            <person name="Engels R."/>
            <person name="Freedman E."/>
            <person name="Gellesch M."/>
            <person name="Goldberg J."/>
            <person name="Griggs A."/>
            <person name="Gujja S."/>
            <person name="Heilman E."/>
            <person name="Heiman D."/>
            <person name="Howarth C."/>
            <person name="Jen D."/>
            <person name="Larson L."/>
            <person name="Mehta T."/>
            <person name="Neiman D."/>
            <person name="Park D."/>
            <person name="Pearson M."/>
            <person name="Richards J."/>
            <person name="Roberts A."/>
            <person name="Saif S."/>
            <person name="Shea T."/>
            <person name="Shenoy N."/>
            <person name="Sisk P."/>
            <person name="Stolte C."/>
            <person name="Sykes S."/>
            <person name="Walk T."/>
            <person name="White J."/>
            <person name="Yandava C."/>
            <person name="Haas B."/>
            <person name="Nusbaum C."/>
            <person name="Birren B."/>
        </authorList>
    </citation>
    <scope>NUCLEOTIDE SEQUENCE [LARGE SCALE GENOMIC DNA]</scope>
    <source>
        <strain evidence="3">RMSCC 757 / Silveira</strain>
    </source>
</reference>
<keyword evidence="3" id="KW-1185">Reference proteome</keyword>
<dbReference type="VEuPathDB" id="FungiDB:CPSG_02849"/>
<feature type="transmembrane region" description="Helical" evidence="1">
    <location>
        <begin position="70"/>
        <end position="93"/>
    </location>
</feature>
<sequence>MCTPSPRELAVSRVGSLESQLGSSTGFARGWSLCELAADWVMLMNQASIQAAPVIMRAPLGRGKKRSPGIIPCLAAVYFLSYVAQRALLFFMLGDLVDMTGIMDQMNSIGGSQLSAF</sequence>
<dbReference type="HOGENOM" id="CLU_2084654_0_0_1"/>
<keyword evidence="1" id="KW-0472">Membrane</keyword>